<evidence type="ECO:0000313" key="2">
    <source>
        <dbReference type="WBParaSite" id="jg4866"/>
    </source>
</evidence>
<keyword evidence="1" id="KW-1185">Reference proteome</keyword>
<dbReference type="AlphaFoldDB" id="A0A915EE03"/>
<protein>
    <submittedName>
        <fullName evidence="2">Uncharacterized protein</fullName>
    </submittedName>
</protein>
<proteinExistence type="predicted"/>
<organism evidence="1 2">
    <name type="scientific">Ditylenchus dipsaci</name>
    <dbReference type="NCBI Taxonomy" id="166011"/>
    <lineage>
        <taxon>Eukaryota</taxon>
        <taxon>Metazoa</taxon>
        <taxon>Ecdysozoa</taxon>
        <taxon>Nematoda</taxon>
        <taxon>Chromadorea</taxon>
        <taxon>Rhabditida</taxon>
        <taxon>Tylenchina</taxon>
        <taxon>Tylenchomorpha</taxon>
        <taxon>Sphaerularioidea</taxon>
        <taxon>Anguinidae</taxon>
        <taxon>Anguininae</taxon>
        <taxon>Ditylenchus</taxon>
    </lineage>
</organism>
<dbReference type="WBParaSite" id="jg4866">
    <property type="protein sequence ID" value="jg4866"/>
    <property type="gene ID" value="jg4866"/>
</dbReference>
<name>A0A915EE03_9BILA</name>
<reference evidence="2" key="1">
    <citation type="submission" date="2022-11" db="UniProtKB">
        <authorList>
            <consortium name="WormBaseParasite"/>
        </authorList>
    </citation>
    <scope>IDENTIFICATION</scope>
</reference>
<accession>A0A915EE03</accession>
<sequence length="110" mass="12246">MQDVVGLNVSDQSCSSPQKFFTPQATSESKQYQRKVFMQVEESRPPGQWIDNGKCNGITDDDLLPTILLGMSNLTVGRFDKDVQNIMSRIEGGMPVIQEQLPPRLNACTV</sequence>
<dbReference type="Proteomes" id="UP000887574">
    <property type="component" value="Unplaced"/>
</dbReference>
<evidence type="ECO:0000313" key="1">
    <source>
        <dbReference type="Proteomes" id="UP000887574"/>
    </source>
</evidence>